<evidence type="ECO:0000256" key="4">
    <source>
        <dbReference type="ARBA" id="ARBA00019474"/>
    </source>
</evidence>
<dbReference type="InterPro" id="IPR036282">
    <property type="entry name" value="Glutathione-S-Trfase_C_sf"/>
</dbReference>
<evidence type="ECO:0000256" key="15">
    <source>
        <dbReference type="ARBA" id="ARBA00023930"/>
    </source>
</evidence>
<evidence type="ECO:0000256" key="13">
    <source>
        <dbReference type="ARBA" id="ARBA00023160"/>
    </source>
</evidence>
<dbReference type="SUPFAM" id="SSF52833">
    <property type="entry name" value="Thioredoxin-like"/>
    <property type="match status" value="1"/>
</dbReference>
<dbReference type="GO" id="GO:0050220">
    <property type="term" value="F:prostaglandin-E synthase activity"/>
    <property type="evidence" value="ECO:0007669"/>
    <property type="project" value="UniProtKB-EC"/>
</dbReference>
<organism evidence="20">
    <name type="scientific">Palpitomonas bilix</name>
    <dbReference type="NCBI Taxonomy" id="652834"/>
    <lineage>
        <taxon>Eukaryota</taxon>
        <taxon>Eukaryota incertae sedis</taxon>
    </lineage>
</organism>
<dbReference type="PROSITE" id="PS50404">
    <property type="entry name" value="GST_NTER"/>
    <property type="match status" value="1"/>
</dbReference>
<dbReference type="InterPro" id="IPR004045">
    <property type="entry name" value="Glutathione_S-Trfase_N"/>
</dbReference>
<comment type="similarity">
    <text evidence="2">Belongs to the GST superfamily.</text>
</comment>
<evidence type="ECO:0000256" key="12">
    <source>
        <dbReference type="ARBA" id="ARBA00023136"/>
    </source>
</evidence>
<evidence type="ECO:0000256" key="2">
    <source>
        <dbReference type="ARBA" id="ARBA00007409"/>
    </source>
</evidence>
<dbReference type="Gene3D" id="1.20.1050.10">
    <property type="match status" value="1"/>
</dbReference>
<keyword evidence="10" id="KW-1133">Transmembrane helix</keyword>
<dbReference type="InterPro" id="IPR034334">
    <property type="entry name" value="PGES2"/>
</dbReference>
<keyword evidence="11" id="KW-0443">Lipid metabolism</keyword>
<protein>
    <recommendedName>
        <fullName evidence="4">Prostaglandin E synthase 2</fullName>
        <ecNumber evidence="3">5.3.99.3</ecNumber>
    </recommendedName>
    <alternativeName>
        <fullName evidence="17">Microsomal prostaglandin E synthase 2</fullName>
    </alternativeName>
</protein>
<dbReference type="InterPro" id="IPR040079">
    <property type="entry name" value="Glutathione_S-Trfase"/>
</dbReference>
<evidence type="ECO:0000256" key="17">
    <source>
        <dbReference type="ARBA" id="ARBA00031041"/>
    </source>
</evidence>
<dbReference type="PANTHER" id="PTHR12782:SF5">
    <property type="entry name" value="PROSTAGLANDIN E SYNTHASE 2"/>
    <property type="match status" value="1"/>
</dbReference>
<evidence type="ECO:0000256" key="14">
    <source>
        <dbReference type="ARBA" id="ARBA00023235"/>
    </source>
</evidence>
<evidence type="ECO:0000259" key="19">
    <source>
        <dbReference type="PROSITE" id="PS50404"/>
    </source>
</evidence>
<dbReference type="PROSITE" id="PS00195">
    <property type="entry name" value="GLUTAREDOXIN_1"/>
    <property type="match status" value="1"/>
</dbReference>
<reference evidence="20" key="1">
    <citation type="submission" date="2021-01" db="EMBL/GenBank/DDBJ databases">
        <authorList>
            <person name="Corre E."/>
            <person name="Pelletier E."/>
            <person name="Niang G."/>
            <person name="Scheremetjew M."/>
            <person name="Finn R."/>
            <person name="Kale V."/>
            <person name="Holt S."/>
            <person name="Cochrane G."/>
            <person name="Meng A."/>
            <person name="Brown T."/>
            <person name="Cohen L."/>
        </authorList>
    </citation>
    <scope>NUCLEOTIDE SEQUENCE</scope>
    <source>
        <strain evidence="20">NIES-2562</strain>
    </source>
</reference>
<evidence type="ECO:0000256" key="9">
    <source>
        <dbReference type="ARBA" id="ARBA00022832"/>
    </source>
</evidence>
<dbReference type="EMBL" id="HBIB01002625">
    <property type="protein sequence ID" value="CAE0239568.1"/>
    <property type="molecule type" value="Transcribed_RNA"/>
</dbReference>
<dbReference type="SFLD" id="SFLDG01182">
    <property type="entry name" value="Prostaglandin_E_synthase_like"/>
    <property type="match status" value="1"/>
</dbReference>
<evidence type="ECO:0000256" key="6">
    <source>
        <dbReference type="ARBA" id="ARBA00022516"/>
    </source>
</evidence>
<keyword evidence="9" id="KW-0276">Fatty acid metabolism</keyword>
<dbReference type="PANTHER" id="PTHR12782">
    <property type="entry name" value="MICROSOMAL PROSTAGLANDIN E SYNTHASE-2"/>
    <property type="match status" value="1"/>
</dbReference>
<keyword evidence="14" id="KW-0413">Isomerase</keyword>
<comment type="pathway">
    <text evidence="1">Lipid metabolism; prostaglandin biosynthesis.</text>
</comment>
<accession>A0A7S3CXP3</accession>
<dbReference type="CDD" id="cd03197">
    <property type="entry name" value="GST_C_mPGES2"/>
    <property type="match status" value="1"/>
</dbReference>
<evidence type="ECO:0000313" key="20">
    <source>
        <dbReference type="EMBL" id="CAE0239568.1"/>
    </source>
</evidence>
<comment type="subcellular location">
    <subcellularLocation>
        <location evidence="18">Endomembrane system</location>
        <topology evidence="18">Single-pass membrane protein</topology>
    </subcellularLocation>
</comment>
<comment type="catalytic activity">
    <reaction evidence="15">
        <text>prostaglandin H2 = (12S)-hydroxy-(5Z,8E,10E)-heptadecatrienoate + malonaldehyde</text>
        <dbReference type="Rhea" id="RHEA:48644"/>
        <dbReference type="ChEBI" id="CHEBI:57405"/>
        <dbReference type="ChEBI" id="CHEBI:90694"/>
        <dbReference type="ChEBI" id="CHEBI:566274"/>
    </reaction>
    <physiologicalReaction direction="left-to-right" evidence="15">
        <dbReference type="Rhea" id="RHEA:48645"/>
    </physiologicalReaction>
</comment>
<evidence type="ECO:0000256" key="1">
    <source>
        <dbReference type="ARBA" id="ARBA00004702"/>
    </source>
</evidence>
<evidence type="ECO:0000256" key="7">
    <source>
        <dbReference type="ARBA" id="ARBA00022585"/>
    </source>
</evidence>
<dbReference type="SUPFAM" id="SSF47616">
    <property type="entry name" value="GST C-terminal domain-like"/>
    <property type="match status" value="1"/>
</dbReference>
<dbReference type="EC" id="5.3.99.3" evidence="3"/>
<evidence type="ECO:0000256" key="11">
    <source>
        <dbReference type="ARBA" id="ARBA00023098"/>
    </source>
</evidence>
<keyword evidence="5" id="KW-0644">Prostaglandin metabolism</keyword>
<gene>
    <name evidence="20" type="ORF">PBIL07802_LOCUS1717</name>
</gene>
<dbReference type="PROSITE" id="PS51354">
    <property type="entry name" value="GLUTAREDOXIN_2"/>
    <property type="match status" value="1"/>
</dbReference>
<evidence type="ECO:0000256" key="18">
    <source>
        <dbReference type="ARBA" id="ARBA00037847"/>
    </source>
</evidence>
<dbReference type="UniPathway" id="UPA00662"/>
<dbReference type="Gene3D" id="3.40.30.10">
    <property type="entry name" value="Glutaredoxin"/>
    <property type="match status" value="1"/>
</dbReference>
<dbReference type="AlphaFoldDB" id="A0A7S3CXP3"/>
<dbReference type="InterPro" id="IPR034335">
    <property type="entry name" value="PGES2_C"/>
</dbReference>
<dbReference type="InterPro" id="IPR036249">
    <property type="entry name" value="Thioredoxin-like_sf"/>
</dbReference>
<evidence type="ECO:0000256" key="10">
    <source>
        <dbReference type="ARBA" id="ARBA00022989"/>
    </source>
</evidence>
<keyword evidence="6" id="KW-0444">Lipid biosynthesis</keyword>
<comment type="catalytic activity">
    <reaction evidence="16">
        <text>prostaglandin H2 = prostaglandin E2</text>
        <dbReference type="Rhea" id="RHEA:12893"/>
        <dbReference type="ChEBI" id="CHEBI:57405"/>
        <dbReference type="ChEBI" id="CHEBI:606564"/>
        <dbReference type="EC" id="5.3.99.3"/>
    </reaction>
    <physiologicalReaction direction="left-to-right" evidence="16">
        <dbReference type="Rhea" id="RHEA:12894"/>
    </physiologicalReaction>
</comment>
<evidence type="ECO:0000256" key="8">
    <source>
        <dbReference type="ARBA" id="ARBA00022692"/>
    </source>
</evidence>
<dbReference type="GO" id="GO:0012505">
    <property type="term" value="C:endomembrane system"/>
    <property type="evidence" value="ECO:0007669"/>
    <property type="project" value="UniProtKB-SubCell"/>
</dbReference>
<evidence type="ECO:0000256" key="5">
    <source>
        <dbReference type="ARBA" id="ARBA00022501"/>
    </source>
</evidence>
<proteinExistence type="inferred from homology"/>
<dbReference type="Pfam" id="PF13417">
    <property type="entry name" value="GST_N_3"/>
    <property type="match status" value="1"/>
</dbReference>
<feature type="domain" description="GST N-terminal" evidence="19">
    <location>
        <begin position="85"/>
        <end position="162"/>
    </location>
</feature>
<keyword evidence="12" id="KW-0472">Membrane</keyword>
<keyword evidence="13" id="KW-0275">Fatty acid biosynthesis</keyword>
<dbReference type="GO" id="GO:0005739">
    <property type="term" value="C:mitochondrion"/>
    <property type="evidence" value="ECO:0007669"/>
    <property type="project" value="TreeGrafter"/>
</dbReference>
<evidence type="ECO:0000256" key="3">
    <source>
        <dbReference type="ARBA" id="ARBA00012203"/>
    </source>
</evidence>
<dbReference type="SFLD" id="SFLDS00019">
    <property type="entry name" value="Glutathione_Transferase_(cytos"/>
    <property type="match status" value="1"/>
</dbReference>
<evidence type="ECO:0000256" key="16">
    <source>
        <dbReference type="ARBA" id="ARBA00023931"/>
    </source>
</evidence>
<dbReference type="InterPro" id="IPR011767">
    <property type="entry name" value="GLR_AS"/>
</dbReference>
<name>A0A7S3CXP3_9EUKA</name>
<keyword evidence="7" id="KW-0643">Prostaglandin biosynthesis</keyword>
<dbReference type="GO" id="GO:0001516">
    <property type="term" value="P:prostaglandin biosynthetic process"/>
    <property type="evidence" value="ECO:0007669"/>
    <property type="project" value="UniProtKB-UniPathway"/>
</dbReference>
<keyword evidence="8" id="KW-0812">Transmembrane</keyword>
<dbReference type="SFLD" id="SFLDG01203">
    <property type="entry name" value="Prostaglandin_E_synthase_like1"/>
    <property type="match status" value="1"/>
</dbReference>
<sequence>MALPHFHTRAGEMFRQVFARALRSPAGGSLWRRAGSANAVRALASTSAKQAGSRRWRWAIGAATMGATTFALASSPLAISMEKPVDIVLYQYEVCPFCCKVKAFLNYCNIPYRVVEVNPLMKKELAFSKDYRKVPVLIINGKQLNGSDEIINELTKEFGVDQFTVGPLLTKEANEDANKWREWVNERFVRVITVNIYRTMKEAYAAFDYITVNGNFNFFEKHAAIHAGAILMYAIAKRYNKKFNFAEERQELKQNCDKWAEEGLDGKKFHGGQTPSLADLSVYGVISAVEGLDTFDEIMKNEVVKVWYNNVKSLAKSARLD</sequence>